<dbReference type="Pfam" id="PF07727">
    <property type="entry name" value="RVT_2"/>
    <property type="match status" value="1"/>
</dbReference>
<evidence type="ECO:0000313" key="2">
    <source>
        <dbReference type="EMBL" id="GAA0142155.1"/>
    </source>
</evidence>
<gene>
    <name evidence="2" type="ORF">LIER_35527</name>
</gene>
<dbReference type="AlphaFoldDB" id="A0AAV3NS38"/>
<sequence length="150" mass="16445">MPITVDCNSEYTESESGGDVVEVIEPTNGIAGPPVEPLVEQSVPTSSIERQQPDQALGVVLAGPNFLATINVDNEPKSFKEAMQHLEWTDTMQKEISTLEENDGSIERYKARLVVFGNHQVEGIDYNDIFAPVAKMVTIRVFLAVAVVKN</sequence>
<dbReference type="Proteomes" id="UP001454036">
    <property type="component" value="Unassembled WGS sequence"/>
</dbReference>
<comment type="caution">
    <text evidence="2">The sequence shown here is derived from an EMBL/GenBank/DDBJ whole genome shotgun (WGS) entry which is preliminary data.</text>
</comment>
<name>A0AAV3NS38_LITER</name>
<evidence type="ECO:0000313" key="3">
    <source>
        <dbReference type="Proteomes" id="UP001454036"/>
    </source>
</evidence>
<dbReference type="EMBL" id="BAABME010015627">
    <property type="protein sequence ID" value="GAA0142155.1"/>
    <property type="molecule type" value="Genomic_DNA"/>
</dbReference>
<accession>A0AAV3NS38</accession>
<dbReference type="InterPro" id="IPR013103">
    <property type="entry name" value="RVT_2"/>
</dbReference>
<protein>
    <recommendedName>
        <fullName evidence="1">Reverse transcriptase Ty1/copia-type domain-containing protein</fullName>
    </recommendedName>
</protein>
<reference evidence="2 3" key="1">
    <citation type="submission" date="2024-01" db="EMBL/GenBank/DDBJ databases">
        <title>The complete chloroplast genome sequence of Lithospermum erythrorhizon: insights into the phylogenetic relationship among Boraginaceae species and the maternal lineages of purple gromwells.</title>
        <authorList>
            <person name="Okada T."/>
            <person name="Watanabe K."/>
        </authorList>
    </citation>
    <scope>NUCLEOTIDE SEQUENCE [LARGE SCALE GENOMIC DNA]</scope>
</reference>
<keyword evidence="3" id="KW-1185">Reference proteome</keyword>
<proteinExistence type="predicted"/>
<feature type="domain" description="Reverse transcriptase Ty1/copia-type" evidence="1">
    <location>
        <begin position="96"/>
        <end position="150"/>
    </location>
</feature>
<organism evidence="2 3">
    <name type="scientific">Lithospermum erythrorhizon</name>
    <name type="common">Purple gromwell</name>
    <name type="synonym">Lithospermum officinale var. erythrorhizon</name>
    <dbReference type="NCBI Taxonomy" id="34254"/>
    <lineage>
        <taxon>Eukaryota</taxon>
        <taxon>Viridiplantae</taxon>
        <taxon>Streptophyta</taxon>
        <taxon>Embryophyta</taxon>
        <taxon>Tracheophyta</taxon>
        <taxon>Spermatophyta</taxon>
        <taxon>Magnoliopsida</taxon>
        <taxon>eudicotyledons</taxon>
        <taxon>Gunneridae</taxon>
        <taxon>Pentapetalae</taxon>
        <taxon>asterids</taxon>
        <taxon>lamiids</taxon>
        <taxon>Boraginales</taxon>
        <taxon>Boraginaceae</taxon>
        <taxon>Boraginoideae</taxon>
        <taxon>Lithospermeae</taxon>
        <taxon>Lithospermum</taxon>
    </lineage>
</organism>
<evidence type="ECO:0000259" key="1">
    <source>
        <dbReference type="Pfam" id="PF07727"/>
    </source>
</evidence>